<gene>
    <name evidence="1" type="ORF">PsorP6_014114</name>
</gene>
<evidence type="ECO:0000313" key="1">
    <source>
        <dbReference type="EMBL" id="KAI9906091.1"/>
    </source>
</evidence>
<protein>
    <submittedName>
        <fullName evidence="1">Uncharacterized protein</fullName>
    </submittedName>
</protein>
<dbReference type="EMBL" id="CM047588">
    <property type="protein sequence ID" value="KAI9906091.1"/>
    <property type="molecule type" value="Genomic_DNA"/>
</dbReference>
<keyword evidence="2" id="KW-1185">Reference proteome</keyword>
<name>A0ACC0VJY5_9STRA</name>
<dbReference type="Proteomes" id="UP001163321">
    <property type="component" value="Chromosome 9"/>
</dbReference>
<organism evidence="1 2">
    <name type="scientific">Peronosclerospora sorghi</name>
    <dbReference type="NCBI Taxonomy" id="230839"/>
    <lineage>
        <taxon>Eukaryota</taxon>
        <taxon>Sar</taxon>
        <taxon>Stramenopiles</taxon>
        <taxon>Oomycota</taxon>
        <taxon>Peronosporomycetes</taxon>
        <taxon>Peronosporales</taxon>
        <taxon>Peronosporaceae</taxon>
        <taxon>Peronosclerospora</taxon>
    </lineage>
</organism>
<proteinExistence type="predicted"/>
<evidence type="ECO:0000313" key="2">
    <source>
        <dbReference type="Proteomes" id="UP001163321"/>
    </source>
</evidence>
<accession>A0ACC0VJY5</accession>
<reference evidence="1 2" key="1">
    <citation type="journal article" date="2022" name="bioRxiv">
        <title>The genome of the oomycete Peronosclerospora sorghi, a cosmopolitan pathogen of maize and sorghum, is inflated with dispersed pseudogenes.</title>
        <authorList>
            <person name="Fletcher K."/>
            <person name="Martin F."/>
            <person name="Isakeit T."/>
            <person name="Cavanaugh K."/>
            <person name="Magill C."/>
            <person name="Michelmore R."/>
        </authorList>
    </citation>
    <scope>NUCLEOTIDE SEQUENCE [LARGE SCALE GENOMIC DNA]</scope>
    <source>
        <strain evidence="1">P6</strain>
    </source>
</reference>
<sequence length="65" mass="6993">MRDIEQLEPSASGDWVGEEDRDKTVTSSGAKAGIGSVRGCVRLALAAVVVMIEERCMTQERIAGR</sequence>
<comment type="caution">
    <text evidence="1">The sequence shown here is derived from an EMBL/GenBank/DDBJ whole genome shotgun (WGS) entry which is preliminary data.</text>
</comment>